<reference evidence="2 3" key="1">
    <citation type="submission" date="2014-04" db="EMBL/GenBank/DDBJ databases">
        <authorList>
            <consortium name="DOE Joint Genome Institute"/>
            <person name="Kuo A."/>
            <person name="Tarkka M."/>
            <person name="Buscot F."/>
            <person name="Kohler A."/>
            <person name="Nagy L.G."/>
            <person name="Floudas D."/>
            <person name="Copeland A."/>
            <person name="Barry K.W."/>
            <person name="Cichocki N."/>
            <person name="Veneault-Fourrey C."/>
            <person name="LaButti K."/>
            <person name="Lindquist E.A."/>
            <person name="Lipzen A."/>
            <person name="Lundell T."/>
            <person name="Morin E."/>
            <person name="Murat C."/>
            <person name="Sun H."/>
            <person name="Tunlid A."/>
            <person name="Henrissat B."/>
            <person name="Grigoriev I.V."/>
            <person name="Hibbett D.S."/>
            <person name="Martin F."/>
            <person name="Nordberg H.P."/>
            <person name="Cantor M.N."/>
            <person name="Hua S.X."/>
        </authorList>
    </citation>
    <scope>NUCLEOTIDE SEQUENCE [LARGE SCALE GENOMIC DNA]</scope>
    <source>
        <strain evidence="2 3">F 1598</strain>
    </source>
</reference>
<organism evidence="2 3">
    <name type="scientific">Piloderma croceum (strain F 1598)</name>
    <dbReference type="NCBI Taxonomy" id="765440"/>
    <lineage>
        <taxon>Eukaryota</taxon>
        <taxon>Fungi</taxon>
        <taxon>Dikarya</taxon>
        <taxon>Basidiomycota</taxon>
        <taxon>Agaricomycotina</taxon>
        <taxon>Agaricomycetes</taxon>
        <taxon>Agaricomycetidae</taxon>
        <taxon>Atheliales</taxon>
        <taxon>Atheliaceae</taxon>
        <taxon>Piloderma</taxon>
    </lineage>
</organism>
<dbReference type="InParanoid" id="A0A0C3F9L2"/>
<accession>A0A0C3F9L2</accession>
<feature type="compositionally biased region" description="Polar residues" evidence="1">
    <location>
        <begin position="156"/>
        <end position="166"/>
    </location>
</feature>
<evidence type="ECO:0000313" key="3">
    <source>
        <dbReference type="Proteomes" id="UP000054166"/>
    </source>
</evidence>
<evidence type="ECO:0000313" key="2">
    <source>
        <dbReference type="EMBL" id="KIM81345.1"/>
    </source>
</evidence>
<feature type="region of interest" description="Disordered" evidence="1">
    <location>
        <begin position="156"/>
        <end position="258"/>
    </location>
</feature>
<dbReference type="HOGENOM" id="CLU_073385_0_0_1"/>
<protein>
    <submittedName>
        <fullName evidence="2">Uncharacterized protein</fullName>
    </submittedName>
</protein>
<evidence type="ECO:0000256" key="1">
    <source>
        <dbReference type="SAM" id="MobiDB-lite"/>
    </source>
</evidence>
<feature type="compositionally biased region" description="Basic and acidic residues" evidence="1">
    <location>
        <begin position="193"/>
        <end position="219"/>
    </location>
</feature>
<keyword evidence="3" id="KW-1185">Reference proteome</keyword>
<proteinExistence type="predicted"/>
<sequence length="276" mass="31364">MSIPNPVNHLNTFLEHIKSLGLNLAVTTFTHYQNQPFHSPGHRYDERSTQEWCECMDSLLSKLTHIMGSDPTHQEIVTTVIRLCSDSITQFEGILKAQIESDKAAFEEMEKVKEKVGFAKEAAKEAVAEATRFTVEHAKKERERFAVMAQDDPNTISTKCAWSDTQDMGDDNDDKNENDEEEEDGDDWAGEEGTDKKTKCNLEREARSKLLQRKHDVQKKSCSNGSCCHPRKVQIKEEPKSPKSPRNPMKAHRVYSTSNANPIRVMDILDINTEPT</sequence>
<feature type="compositionally biased region" description="Acidic residues" evidence="1">
    <location>
        <begin position="167"/>
        <end position="192"/>
    </location>
</feature>
<dbReference type="AlphaFoldDB" id="A0A0C3F9L2"/>
<dbReference type="Proteomes" id="UP000054166">
    <property type="component" value="Unassembled WGS sequence"/>
</dbReference>
<dbReference type="EMBL" id="KN832999">
    <property type="protein sequence ID" value="KIM81345.1"/>
    <property type="molecule type" value="Genomic_DNA"/>
</dbReference>
<reference evidence="3" key="2">
    <citation type="submission" date="2015-01" db="EMBL/GenBank/DDBJ databases">
        <title>Evolutionary Origins and Diversification of the Mycorrhizal Mutualists.</title>
        <authorList>
            <consortium name="DOE Joint Genome Institute"/>
            <consortium name="Mycorrhizal Genomics Consortium"/>
            <person name="Kohler A."/>
            <person name="Kuo A."/>
            <person name="Nagy L.G."/>
            <person name="Floudas D."/>
            <person name="Copeland A."/>
            <person name="Barry K.W."/>
            <person name="Cichocki N."/>
            <person name="Veneault-Fourrey C."/>
            <person name="LaButti K."/>
            <person name="Lindquist E.A."/>
            <person name="Lipzen A."/>
            <person name="Lundell T."/>
            <person name="Morin E."/>
            <person name="Murat C."/>
            <person name="Riley R."/>
            <person name="Ohm R."/>
            <person name="Sun H."/>
            <person name="Tunlid A."/>
            <person name="Henrissat B."/>
            <person name="Grigoriev I.V."/>
            <person name="Hibbett D.S."/>
            <person name="Martin F."/>
        </authorList>
    </citation>
    <scope>NUCLEOTIDE SEQUENCE [LARGE SCALE GENOMIC DNA]</scope>
    <source>
        <strain evidence="3">F 1598</strain>
    </source>
</reference>
<gene>
    <name evidence="2" type="ORF">PILCRDRAFT_8711</name>
</gene>
<name>A0A0C3F9L2_PILCF</name>